<name>A0A9X1SCJ9_9MICC</name>
<dbReference type="EMBL" id="JAJFZV010000013">
    <property type="protein sequence ID" value="MCC3298675.1"/>
    <property type="molecule type" value="Genomic_DNA"/>
</dbReference>
<keyword evidence="1" id="KW-0812">Transmembrane</keyword>
<feature type="transmembrane region" description="Helical" evidence="1">
    <location>
        <begin position="66"/>
        <end position="85"/>
    </location>
</feature>
<accession>A0A9X1SCJ9</accession>
<dbReference type="AlphaFoldDB" id="A0A9X1SCJ9"/>
<protein>
    <submittedName>
        <fullName evidence="2">Uncharacterized protein</fullName>
    </submittedName>
</protein>
<comment type="caution">
    <text evidence="2">The sequence shown here is derived from an EMBL/GenBank/DDBJ whole genome shotgun (WGS) entry which is preliminary data.</text>
</comment>
<proteinExistence type="predicted"/>
<evidence type="ECO:0000313" key="3">
    <source>
        <dbReference type="Proteomes" id="UP001139158"/>
    </source>
</evidence>
<keyword evidence="1" id="KW-0472">Membrane</keyword>
<feature type="transmembrane region" description="Helical" evidence="1">
    <location>
        <begin position="41"/>
        <end position="60"/>
    </location>
</feature>
<keyword evidence="1" id="KW-1133">Transmembrane helix</keyword>
<gene>
    <name evidence="2" type="ORF">LJ757_12795</name>
</gene>
<reference evidence="2" key="1">
    <citation type="submission" date="2021-10" db="EMBL/GenBank/DDBJ databases">
        <title>Novel species in genus Arthrobacter.</title>
        <authorList>
            <person name="Liu Y."/>
        </authorList>
    </citation>
    <scope>NUCLEOTIDE SEQUENCE</scope>
    <source>
        <strain evidence="2">Zg-Y453</strain>
    </source>
</reference>
<evidence type="ECO:0000313" key="2">
    <source>
        <dbReference type="EMBL" id="MCC3298675.1"/>
    </source>
</evidence>
<dbReference type="Proteomes" id="UP001139158">
    <property type="component" value="Unassembled WGS sequence"/>
</dbReference>
<keyword evidence="3" id="KW-1185">Reference proteome</keyword>
<evidence type="ECO:0000256" key="1">
    <source>
        <dbReference type="SAM" id="Phobius"/>
    </source>
</evidence>
<feature type="transmembrane region" description="Helical" evidence="1">
    <location>
        <begin position="6"/>
        <end position="29"/>
    </location>
</feature>
<sequence length="196" mass="20628">MPGMDNGFLAAFPALLLAAAAVLLGVPAMDSALRRGDGERLFWIGLTGVLTAVAAVAWAGVSGPGAAAVTGLAVMAGSAAGGLWLRRRHVRRLAARRRKLRKTRIQALAQRRQAVLLDWSSYELDPWKGSEYPGISDVREVETSRLARAAAAAEAAQAAAESEPGSDEAVQLCASAVDQLEEAWEEARAAARRRAG</sequence>
<dbReference type="RefSeq" id="WP_227896541.1">
    <property type="nucleotide sequence ID" value="NZ_CP099466.1"/>
</dbReference>
<organism evidence="2 3">
    <name type="scientific">Arthrobacter caoxuetaonis</name>
    <dbReference type="NCBI Taxonomy" id="2886935"/>
    <lineage>
        <taxon>Bacteria</taxon>
        <taxon>Bacillati</taxon>
        <taxon>Actinomycetota</taxon>
        <taxon>Actinomycetes</taxon>
        <taxon>Micrococcales</taxon>
        <taxon>Micrococcaceae</taxon>
        <taxon>Arthrobacter</taxon>
    </lineage>
</organism>